<evidence type="ECO:0000256" key="3">
    <source>
        <dbReference type="ARBA" id="ARBA00024867"/>
    </source>
</evidence>
<dbReference type="Proteomes" id="UP000323521">
    <property type="component" value="Chromosome"/>
</dbReference>
<dbReference type="Pfam" id="PF00072">
    <property type="entry name" value="Response_reg"/>
    <property type="match status" value="1"/>
</dbReference>
<organism evidence="6 7">
    <name type="scientific">Formimonas warabiya</name>
    <dbReference type="NCBI Taxonomy" id="1761012"/>
    <lineage>
        <taxon>Bacteria</taxon>
        <taxon>Bacillati</taxon>
        <taxon>Bacillota</taxon>
        <taxon>Clostridia</taxon>
        <taxon>Eubacteriales</taxon>
        <taxon>Peptococcaceae</taxon>
        <taxon>Candidatus Formimonas</taxon>
    </lineage>
</organism>
<comment type="function">
    <text evidence="3">May play the central regulatory role in sporulation. It may be an element of the effector pathway responsible for the activation of sporulation genes in response to nutritional stress. Spo0A may act in concert with spo0H (a sigma factor) to control the expression of some genes that are critical to the sporulation process.</text>
</comment>
<dbReference type="SMART" id="SM00448">
    <property type="entry name" value="REC"/>
    <property type="match status" value="1"/>
</dbReference>
<dbReference type="InterPro" id="IPR011006">
    <property type="entry name" value="CheY-like_superfamily"/>
</dbReference>
<evidence type="ECO:0000313" key="7">
    <source>
        <dbReference type="Proteomes" id="UP000323521"/>
    </source>
</evidence>
<gene>
    <name evidence="6" type="ORF">DCMF_15555</name>
</gene>
<dbReference type="EMBL" id="CP017634">
    <property type="protein sequence ID" value="ATW26002.1"/>
    <property type="molecule type" value="Genomic_DNA"/>
</dbReference>
<protein>
    <recommendedName>
        <fullName evidence="1">Stage 0 sporulation protein A homolog</fullName>
    </recommendedName>
</protein>
<reference evidence="6 7" key="1">
    <citation type="submission" date="2016-10" db="EMBL/GenBank/DDBJ databases">
        <title>Complete Genome Sequence of Peptococcaceae strain DCMF.</title>
        <authorList>
            <person name="Edwards R.J."/>
            <person name="Holland S.I."/>
            <person name="Deshpande N.P."/>
            <person name="Wong Y.K."/>
            <person name="Ertan H."/>
            <person name="Manefield M."/>
            <person name="Russell T.L."/>
            <person name="Lee M.J."/>
        </authorList>
    </citation>
    <scope>NUCLEOTIDE SEQUENCE [LARGE SCALE GENOMIC DNA]</scope>
    <source>
        <strain evidence="6 7">DCMF</strain>
    </source>
</reference>
<feature type="domain" description="Response regulatory" evidence="5">
    <location>
        <begin position="10"/>
        <end position="124"/>
    </location>
</feature>
<dbReference type="Gene3D" id="3.40.50.2300">
    <property type="match status" value="1"/>
</dbReference>
<dbReference type="PROSITE" id="PS50110">
    <property type="entry name" value="RESPONSE_REGULATORY"/>
    <property type="match status" value="1"/>
</dbReference>
<feature type="modified residue" description="4-aspartylphosphate" evidence="4">
    <location>
        <position position="59"/>
    </location>
</feature>
<dbReference type="InterPro" id="IPR001789">
    <property type="entry name" value="Sig_transdc_resp-reg_receiver"/>
</dbReference>
<sequence length="130" mass="14763">MGTTPKENWSILIVDDQLGVRRLLFEALKDEFMAVYTAGSGIEAIEQVQECNPDLVVMDMKMPRMNGLEVLKTLRQMKYDNPVIMMTAYGELEIVSEAAKMGVKKHITKPFDLKELRVLIKETLKETSIA</sequence>
<dbReference type="RefSeq" id="WP_148135269.1">
    <property type="nucleotide sequence ID" value="NZ_CP017634.1"/>
</dbReference>
<accession>A0A3G1KU73</accession>
<evidence type="ECO:0000256" key="2">
    <source>
        <dbReference type="ARBA" id="ARBA00022553"/>
    </source>
</evidence>
<evidence type="ECO:0000313" key="6">
    <source>
        <dbReference type="EMBL" id="ATW26002.1"/>
    </source>
</evidence>
<evidence type="ECO:0000256" key="1">
    <source>
        <dbReference type="ARBA" id="ARBA00018672"/>
    </source>
</evidence>
<dbReference type="OrthoDB" id="9808843at2"/>
<keyword evidence="2 4" id="KW-0597">Phosphoprotein</keyword>
<proteinExistence type="predicted"/>
<evidence type="ECO:0000259" key="5">
    <source>
        <dbReference type="PROSITE" id="PS50110"/>
    </source>
</evidence>
<dbReference type="KEGG" id="fwa:DCMF_15555"/>
<evidence type="ECO:0000256" key="4">
    <source>
        <dbReference type="PROSITE-ProRule" id="PRU00169"/>
    </source>
</evidence>
<dbReference type="SUPFAM" id="SSF52172">
    <property type="entry name" value="CheY-like"/>
    <property type="match status" value="1"/>
</dbReference>
<name>A0A3G1KU73_FORW1</name>
<dbReference type="PANTHER" id="PTHR44591">
    <property type="entry name" value="STRESS RESPONSE REGULATOR PROTEIN 1"/>
    <property type="match status" value="1"/>
</dbReference>
<keyword evidence="7" id="KW-1185">Reference proteome</keyword>
<dbReference type="PANTHER" id="PTHR44591:SF3">
    <property type="entry name" value="RESPONSE REGULATORY DOMAIN-CONTAINING PROTEIN"/>
    <property type="match status" value="1"/>
</dbReference>
<dbReference type="AlphaFoldDB" id="A0A3G1KU73"/>
<dbReference type="InterPro" id="IPR050595">
    <property type="entry name" value="Bact_response_regulator"/>
</dbReference>
<dbReference type="GO" id="GO:0000160">
    <property type="term" value="P:phosphorelay signal transduction system"/>
    <property type="evidence" value="ECO:0007669"/>
    <property type="project" value="InterPro"/>
</dbReference>